<gene>
    <name evidence="2" type="ORF">SAMN04489714_0967</name>
</gene>
<dbReference type="SMART" id="SM00642">
    <property type="entry name" value="Aamy"/>
    <property type="match status" value="1"/>
</dbReference>
<evidence type="ECO:0000259" key="1">
    <source>
        <dbReference type="SMART" id="SM00642"/>
    </source>
</evidence>
<evidence type="ECO:0000313" key="2">
    <source>
        <dbReference type="EMBL" id="SDT92733.1"/>
    </source>
</evidence>
<reference evidence="2 3" key="1">
    <citation type="submission" date="2016-10" db="EMBL/GenBank/DDBJ databases">
        <authorList>
            <person name="Varghese N."/>
            <person name="Submissions S."/>
        </authorList>
    </citation>
    <scope>NUCLEOTIDE SEQUENCE [LARGE SCALE GENOMIC DNA]</scope>
    <source>
        <strain evidence="2 3">DSM 9169</strain>
    </source>
</reference>
<dbReference type="InterPro" id="IPR006047">
    <property type="entry name" value="GH13_cat_dom"/>
</dbReference>
<evidence type="ECO:0000313" key="3">
    <source>
        <dbReference type="Proteomes" id="UP000198976"/>
    </source>
</evidence>
<dbReference type="InterPro" id="IPR012767">
    <property type="entry name" value="Trehalose_TreY"/>
</dbReference>
<dbReference type="InterPro" id="IPR017853">
    <property type="entry name" value="GH"/>
</dbReference>
<dbReference type="EMBL" id="LT629792">
    <property type="protein sequence ID" value="SDT92733.1"/>
    <property type="molecule type" value="Genomic_DNA"/>
</dbReference>
<dbReference type="SUPFAM" id="SSF51445">
    <property type="entry name" value="(Trans)glycosidases"/>
    <property type="match status" value="1"/>
</dbReference>
<feature type="domain" description="Glycosyl hydrolase family 13 catalytic" evidence="1">
    <location>
        <begin position="23"/>
        <end position="432"/>
    </location>
</feature>
<organism evidence="2 3">
    <name type="scientific">Schaalia radingae</name>
    <dbReference type="NCBI Taxonomy" id="131110"/>
    <lineage>
        <taxon>Bacteria</taxon>
        <taxon>Bacillati</taxon>
        <taxon>Actinomycetota</taxon>
        <taxon>Actinomycetes</taxon>
        <taxon>Actinomycetales</taxon>
        <taxon>Actinomycetaceae</taxon>
        <taxon>Schaalia</taxon>
    </lineage>
</organism>
<keyword evidence="3" id="KW-1185">Reference proteome</keyword>
<dbReference type="NCBIfam" id="TIGR02401">
    <property type="entry name" value="trehalose_TreY"/>
    <property type="match status" value="1"/>
</dbReference>
<protein>
    <submittedName>
        <fullName evidence="2">Maltooligosyl trehalose synthase</fullName>
    </submittedName>
</protein>
<dbReference type="PANTHER" id="PTHR10357">
    <property type="entry name" value="ALPHA-AMYLASE FAMILY MEMBER"/>
    <property type="match status" value="1"/>
</dbReference>
<dbReference type="PANTHER" id="PTHR10357:SF216">
    <property type="entry name" value="MALTOOLIGOSYL TREHALOSE SYNTHASE-RELATED"/>
    <property type="match status" value="1"/>
</dbReference>
<dbReference type="Pfam" id="PF00128">
    <property type="entry name" value="Alpha-amylase"/>
    <property type="match status" value="1"/>
</dbReference>
<dbReference type="Gene3D" id="3.20.20.80">
    <property type="entry name" value="Glycosidases"/>
    <property type="match status" value="3"/>
</dbReference>
<dbReference type="Proteomes" id="UP000198976">
    <property type="component" value="Chromosome I"/>
</dbReference>
<dbReference type="CDD" id="cd11336">
    <property type="entry name" value="AmyAc_MTSase"/>
    <property type="match status" value="1"/>
</dbReference>
<name>A0ABY0V739_9ACTO</name>
<accession>A0ABY0V739</accession>
<proteinExistence type="predicted"/>
<sequence>MSDLHPHVPPSSRYTPLSTYRLQLTPDFTFEHARGVLEHIRRLGATDVYLSPILQPVKRSRHGYDVVDHSHVNAELGGREGFEDFARAAHALGLHVVVDIVPNHMAVPTPVWQNRAMWSVLKRGAESPRARWFDVATDQPILMPILGARIGQVLSAGDLHVESMVVPTEPEYGEQPVLRYFDHVFPLAEGTEFLPLEVLLERQHYRLAHWMVGDEELNYRRFFDVDTLAGLRVEREDVFEATHHLLFDLFDEGFIDAFRVDHPDGLADPRGYFQRLSQRTGGAWIAAEKILEGEEHLPSDWDVAGTTGYDTAWRINSLQVDPRANMPMGAIMQELTEDSPADFARLEHESKRQIIRTSLAAELHRLASLIWEICQQDLRLRDHTMRTFERCLGALVMNMDRYRIYVVPGSPTPQWARDEMTEVRDRSLRELRDSGFDGIEDTMDVLIALILGDEIGTAGLASSDERRDEVPVRFQQVCGAVMAKGVEDTAFYRWTHLCALTEVGGNPTHFGINLDMFHAFESALQSSWPATMTCGTTHDSKRGEDVRATLAAVTSYPSQWVSLVQQLRLTSAEYRPLTLDGRTENLLWQTLAATTWCESDPMTQERLTDYLQKAVREQKTWTTWTHPDEEREEELFDFARQVLADSSITELLTRFHELTEPVRNCCIEVTKALQLTVPGVADVYQGSEGLATSLVDPDNRRPVDFERLGRLLDSDEQTLEGRKVRLTRAILKLRSRHRDAFVSAHATYTPLATTTGHAIAYARGDQDGPRVCVIAVRLLRALRQIGGWGDHRVYLPAGSWQDIMSGRRFDVTDGNGLSLADVMSDDNVVVVEKLS</sequence>
<dbReference type="RefSeq" id="WP_092648522.1">
    <property type="nucleotide sequence ID" value="NZ_LT629792.1"/>
</dbReference>